<dbReference type="Gene3D" id="3.30.70.20">
    <property type="match status" value="3"/>
</dbReference>
<sequence length="459" mass="49609">MVVGVTLLFGRIYCSVVCPLGILFDGVSRSRPGRRYRFYPPRHGLRVCVVALILICVVGGSFVFVELFEPFGIFGRSATLMARPLAIVANNGLSRLLEMGGLYLVPPWPLSGIAWRATALAAIILAFLVWLARRRGRLYCNTLCPVGAVLGLCSLGARQRVWFDVSTCTSCGRCSRVCKAECIDSQAMSVDVTRCVVCFNCLDTCPAGSLSYGKRPPLLGAGEEPPEHFSSERRALILSALVTVAPGVRLPTAHAQEQPRPGDRSLTPVVRACPITPPGSRGVDHFTRRCISCLRCVGACPSQVLQPSWTGYGLSGLMMPSLQPRFGYCHNGCNLCGQVCPTGAIEDISLEEKQVTQLGKAMFVRENCIVVLNRTECGACSEHCPTKAVDMVVEKGLRVPVVNPDTCIGCGACEHACPTKPFKAIYVEGNRVHVAAKKPEAQPSKPQDTGFRETTGFPF</sequence>
<feature type="region of interest" description="Disordered" evidence="7">
    <location>
        <begin position="437"/>
        <end position="459"/>
    </location>
</feature>
<dbReference type="InterPro" id="IPR017900">
    <property type="entry name" value="4Fe4S_Fe_S_CS"/>
</dbReference>
<accession>A0ABM7PJ90</accession>
<dbReference type="SUPFAM" id="SSF54862">
    <property type="entry name" value="4Fe-4S ferredoxins"/>
    <property type="match status" value="2"/>
</dbReference>
<dbReference type="InterPro" id="IPR051684">
    <property type="entry name" value="Electron_Trans/Redox"/>
</dbReference>
<keyword evidence="11" id="KW-1185">Reference proteome</keyword>
<keyword evidence="4" id="KW-0249">Electron transport</keyword>
<evidence type="ECO:0000256" key="8">
    <source>
        <dbReference type="SAM" id="Phobius"/>
    </source>
</evidence>
<evidence type="ECO:0000256" key="7">
    <source>
        <dbReference type="SAM" id="MobiDB-lite"/>
    </source>
</evidence>
<feature type="domain" description="4Fe-4S ferredoxin-type" evidence="9">
    <location>
        <begin position="398"/>
        <end position="430"/>
    </location>
</feature>
<reference evidence="10 11" key="1">
    <citation type="submission" date="2021-02" db="EMBL/GenBank/DDBJ databases">
        <title>Complete genome of Desulfoluna sp. strain ASN36.</title>
        <authorList>
            <person name="Takahashi A."/>
            <person name="Kojima H."/>
            <person name="Fukui M."/>
        </authorList>
    </citation>
    <scope>NUCLEOTIDE SEQUENCE [LARGE SCALE GENOMIC DNA]</scope>
    <source>
        <strain evidence="10 11">ASN36</strain>
    </source>
</reference>
<gene>
    <name evidence="10" type="ORF">DSLASN_32700</name>
</gene>
<keyword evidence="6" id="KW-0411">Iron-sulfur</keyword>
<evidence type="ECO:0000256" key="3">
    <source>
        <dbReference type="ARBA" id="ARBA00022723"/>
    </source>
</evidence>
<evidence type="ECO:0000256" key="2">
    <source>
        <dbReference type="ARBA" id="ARBA00022485"/>
    </source>
</evidence>
<keyword evidence="3" id="KW-0479">Metal-binding</keyword>
<keyword evidence="8" id="KW-0472">Membrane</keyword>
<dbReference type="PROSITE" id="PS00198">
    <property type="entry name" value="4FE4S_FER_1"/>
    <property type="match status" value="1"/>
</dbReference>
<dbReference type="Proteomes" id="UP001320148">
    <property type="component" value="Chromosome"/>
</dbReference>
<evidence type="ECO:0000313" key="11">
    <source>
        <dbReference type="Proteomes" id="UP001320148"/>
    </source>
</evidence>
<feature type="domain" description="4Fe-4S ferredoxin-type" evidence="9">
    <location>
        <begin position="359"/>
        <end position="394"/>
    </location>
</feature>
<evidence type="ECO:0000256" key="4">
    <source>
        <dbReference type="ARBA" id="ARBA00022982"/>
    </source>
</evidence>
<keyword evidence="8" id="KW-0812">Transmembrane</keyword>
<feature type="transmembrane region" description="Helical" evidence="8">
    <location>
        <begin position="6"/>
        <end position="24"/>
    </location>
</feature>
<dbReference type="PANTHER" id="PTHR30176:SF3">
    <property type="entry name" value="FERREDOXIN-TYPE PROTEIN NAPH"/>
    <property type="match status" value="1"/>
</dbReference>
<protein>
    <submittedName>
        <fullName evidence="10">Ferredoxin</fullName>
    </submittedName>
</protein>
<feature type="domain" description="4Fe-4S ferredoxin-type" evidence="9">
    <location>
        <begin position="318"/>
        <end position="351"/>
    </location>
</feature>
<feature type="transmembrane region" description="Helical" evidence="8">
    <location>
        <begin position="45"/>
        <end position="65"/>
    </location>
</feature>
<evidence type="ECO:0000256" key="5">
    <source>
        <dbReference type="ARBA" id="ARBA00023004"/>
    </source>
</evidence>
<feature type="transmembrane region" description="Helical" evidence="8">
    <location>
        <begin position="113"/>
        <end position="131"/>
    </location>
</feature>
<organism evidence="10 11">
    <name type="scientific">Desulfoluna limicola</name>
    <dbReference type="NCBI Taxonomy" id="2810562"/>
    <lineage>
        <taxon>Bacteria</taxon>
        <taxon>Pseudomonadati</taxon>
        <taxon>Thermodesulfobacteriota</taxon>
        <taxon>Desulfobacteria</taxon>
        <taxon>Desulfobacterales</taxon>
        <taxon>Desulfolunaceae</taxon>
        <taxon>Desulfoluna</taxon>
    </lineage>
</organism>
<dbReference type="Pfam" id="PF12801">
    <property type="entry name" value="Fer4_5"/>
    <property type="match status" value="2"/>
</dbReference>
<keyword evidence="8" id="KW-1133">Transmembrane helix</keyword>
<name>A0ABM7PJ90_9BACT</name>
<feature type="domain" description="4Fe-4S ferredoxin-type" evidence="9">
    <location>
        <begin position="189"/>
        <end position="215"/>
    </location>
</feature>
<feature type="domain" description="4Fe-4S ferredoxin-type" evidence="9">
    <location>
        <begin position="279"/>
        <end position="310"/>
    </location>
</feature>
<evidence type="ECO:0000256" key="6">
    <source>
        <dbReference type="ARBA" id="ARBA00023014"/>
    </source>
</evidence>
<dbReference type="Pfam" id="PF12838">
    <property type="entry name" value="Fer4_7"/>
    <property type="match status" value="1"/>
</dbReference>
<dbReference type="EMBL" id="AP024488">
    <property type="protein sequence ID" value="BCS97638.1"/>
    <property type="molecule type" value="Genomic_DNA"/>
</dbReference>
<dbReference type="CDD" id="cd16373">
    <property type="entry name" value="DMSOR_beta_like"/>
    <property type="match status" value="1"/>
</dbReference>
<dbReference type="InterPro" id="IPR017896">
    <property type="entry name" value="4Fe4S_Fe-S-bd"/>
</dbReference>
<dbReference type="Pfam" id="PF13187">
    <property type="entry name" value="Fer4_9"/>
    <property type="match status" value="1"/>
</dbReference>
<keyword evidence="2" id="KW-0004">4Fe-4S</keyword>
<keyword evidence="5" id="KW-0408">Iron</keyword>
<proteinExistence type="predicted"/>
<dbReference type="PROSITE" id="PS51379">
    <property type="entry name" value="4FE4S_FER_2"/>
    <property type="match status" value="6"/>
</dbReference>
<evidence type="ECO:0000256" key="1">
    <source>
        <dbReference type="ARBA" id="ARBA00022448"/>
    </source>
</evidence>
<feature type="transmembrane region" description="Helical" evidence="8">
    <location>
        <begin position="138"/>
        <end position="157"/>
    </location>
</feature>
<keyword evidence="1" id="KW-0813">Transport</keyword>
<feature type="domain" description="4Fe-4S ferredoxin-type" evidence="9">
    <location>
        <begin position="159"/>
        <end position="188"/>
    </location>
</feature>
<evidence type="ECO:0000259" key="9">
    <source>
        <dbReference type="PROSITE" id="PS51379"/>
    </source>
</evidence>
<evidence type="ECO:0000313" key="10">
    <source>
        <dbReference type="EMBL" id="BCS97638.1"/>
    </source>
</evidence>
<dbReference type="PANTHER" id="PTHR30176">
    <property type="entry name" value="FERREDOXIN-TYPE PROTEIN NAPH"/>
    <property type="match status" value="1"/>
</dbReference>